<name>A0AAP0R763_LIQFO</name>
<dbReference type="AlphaFoldDB" id="A0AAP0R763"/>
<protein>
    <submittedName>
        <fullName evidence="2">Uncharacterized protein</fullName>
    </submittedName>
</protein>
<evidence type="ECO:0000313" key="2">
    <source>
        <dbReference type="EMBL" id="KAK9270704.1"/>
    </source>
</evidence>
<proteinExistence type="predicted"/>
<evidence type="ECO:0000256" key="1">
    <source>
        <dbReference type="SAM" id="MobiDB-lite"/>
    </source>
</evidence>
<dbReference type="NCBIfam" id="TIGR01615">
    <property type="entry name" value="A_thal_3542"/>
    <property type="match status" value="1"/>
</dbReference>
<feature type="compositionally biased region" description="Polar residues" evidence="1">
    <location>
        <begin position="232"/>
        <end position="244"/>
    </location>
</feature>
<sequence>MGSFEEDELLKMVRDFIESSESPSPTSSNTLSLAHQSTYLMTLQEILRRVIESEAEVVEKVKMHLRNMGSAGEPPNLNKCMVARLKMDGFEASLCKSSWVTTFGRPAVFQFTGDYEYIDVMMKDGEDGKPTRLIVDMDFRSQFELARPTPTYRDLTNTLPSIFVGTEGKLNQIISLLCSAAKQSLKQSGLHIPPWRKASYMQSKWLSEDCKKVSVLPNREVSIDKDEDEAKSTNSGGCSSTNINKWAPPAVKPRGRVVGGGSALSSQFSKMGINCC</sequence>
<keyword evidence="3" id="KW-1185">Reference proteome</keyword>
<dbReference type="Pfam" id="PF04720">
    <property type="entry name" value="PDDEXK_6"/>
    <property type="match status" value="1"/>
</dbReference>
<dbReference type="Proteomes" id="UP001415857">
    <property type="component" value="Unassembled WGS sequence"/>
</dbReference>
<evidence type="ECO:0000313" key="3">
    <source>
        <dbReference type="Proteomes" id="UP001415857"/>
    </source>
</evidence>
<accession>A0AAP0R763</accession>
<dbReference type="EMBL" id="JBBPBK010000014">
    <property type="protein sequence ID" value="KAK9270704.1"/>
    <property type="molecule type" value="Genomic_DNA"/>
</dbReference>
<comment type="caution">
    <text evidence="2">The sequence shown here is derived from an EMBL/GenBank/DDBJ whole genome shotgun (WGS) entry which is preliminary data.</text>
</comment>
<dbReference type="PANTHER" id="PTHR31579">
    <property type="entry name" value="OS03G0796600 PROTEIN"/>
    <property type="match status" value="1"/>
</dbReference>
<gene>
    <name evidence="2" type="ORF">L1049_026287</name>
</gene>
<dbReference type="InterPro" id="IPR006502">
    <property type="entry name" value="PDDEXK-like"/>
</dbReference>
<reference evidence="2 3" key="1">
    <citation type="journal article" date="2024" name="Plant J.">
        <title>Genome sequences and population genomics reveal climatic adaptation and genomic divergence between two closely related sweetgum species.</title>
        <authorList>
            <person name="Xu W.Q."/>
            <person name="Ren C.Q."/>
            <person name="Zhang X.Y."/>
            <person name="Comes H.P."/>
            <person name="Liu X.H."/>
            <person name="Li Y.G."/>
            <person name="Kettle C.J."/>
            <person name="Jalonen R."/>
            <person name="Gaisberger H."/>
            <person name="Ma Y.Z."/>
            <person name="Qiu Y.X."/>
        </authorList>
    </citation>
    <scope>NUCLEOTIDE SEQUENCE [LARGE SCALE GENOMIC DNA]</scope>
    <source>
        <strain evidence="2">Hangzhou</strain>
    </source>
</reference>
<dbReference type="PANTHER" id="PTHR31579:SF34">
    <property type="entry name" value="T14N5.3 PROTEIN"/>
    <property type="match status" value="1"/>
</dbReference>
<organism evidence="2 3">
    <name type="scientific">Liquidambar formosana</name>
    <name type="common">Formosan gum</name>
    <dbReference type="NCBI Taxonomy" id="63359"/>
    <lineage>
        <taxon>Eukaryota</taxon>
        <taxon>Viridiplantae</taxon>
        <taxon>Streptophyta</taxon>
        <taxon>Embryophyta</taxon>
        <taxon>Tracheophyta</taxon>
        <taxon>Spermatophyta</taxon>
        <taxon>Magnoliopsida</taxon>
        <taxon>eudicotyledons</taxon>
        <taxon>Gunneridae</taxon>
        <taxon>Pentapetalae</taxon>
        <taxon>Saxifragales</taxon>
        <taxon>Altingiaceae</taxon>
        <taxon>Liquidambar</taxon>
    </lineage>
</organism>
<feature type="region of interest" description="Disordered" evidence="1">
    <location>
        <begin position="224"/>
        <end position="252"/>
    </location>
</feature>